<dbReference type="InterPro" id="IPR013848">
    <property type="entry name" value="Methylthiotransferase_N"/>
</dbReference>
<dbReference type="PROSITE" id="PS51449">
    <property type="entry name" value="MTTASE_N"/>
    <property type="match status" value="1"/>
</dbReference>
<dbReference type="InterPro" id="IPR006463">
    <property type="entry name" value="MiaB_methiolase"/>
</dbReference>
<dbReference type="InterPro" id="IPR005839">
    <property type="entry name" value="Methylthiotransferase"/>
</dbReference>
<dbReference type="SFLD" id="SFLDG01082">
    <property type="entry name" value="B12-binding_domain_containing"/>
    <property type="match status" value="1"/>
</dbReference>
<dbReference type="PANTHER" id="PTHR43020">
    <property type="entry name" value="CDK5 REGULATORY SUBUNIT-ASSOCIATED PROTEIN 1"/>
    <property type="match status" value="1"/>
</dbReference>
<dbReference type="SFLD" id="SFLDG01061">
    <property type="entry name" value="methylthiotransferase"/>
    <property type="match status" value="1"/>
</dbReference>
<evidence type="ECO:0000256" key="1">
    <source>
        <dbReference type="ARBA" id="ARBA00001966"/>
    </source>
</evidence>
<dbReference type="SFLD" id="SFLDF00273">
    <property type="entry name" value="(dimethylallyl)adenosine_tRNA"/>
    <property type="match status" value="1"/>
</dbReference>
<dbReference type="GO" id="GO:0035600">
    <property type="term" value="P:tRNA methylthiolation"/>
    <property type="evidence" value="ECO:0007669"/>
    <property type="project" value="TreeGrafter"/>
</dbReference>
<dbReference type="Pfam" id="PF00919">
    <property type="entry name" value="UPF0004"/>
    <property type="match status" value="1"/>
</dbReference>
<evidence type="ECO:0000256" key="4">
    <source>
        <dbReference type="ARBA" id="ARBA00022691"/>
    </source>
</evidence>
<dbReference type="GO" id="GO:0051539">
    <property type="term" value="F:4 iron, 4 sulfur cluster binding"/>
    <property type="evidence" value="ECO:0007669"/>
    <property type="project" value="UniProtKB-KW"/>
</dbReference>
<evidence type="ECO:0000256" key="3">
    <source>
        <dbReference type="ARBA" id="ARBA00022485"/>
    </source>
</evidence>
<dbReference type="AlphaFoldDB" id="A0A1D1ZRZ6"/>
<dbReference type="InterPro" id="IPR020612">
    <property type="entry name" value="Methylthiotransferase_CS"/>
</dbReference>
<keyword evidence="7" id="KW-0411">Iron-sulfur</keyword>
<dbReference type="HAMAP" id="MF_01864">
    <property type="entry name" value="tRNA_metthiotr_MiaB"/>
    <property type="match status" value="1"/>
</dbReference>
<dbReference type="Pfam" id="PF04055">
    <property type="entry name" value="Radical_SAM"/>
    <property type="match status" value="1"/>
</dbReference>
<dbReference type="SFLD" id="SFLDS00029">
    <property type="entry name" value="Radical_SAM"/>
    <property type="match status" value="1"/>
</dbReference>
<dbReference type="PROSITE" id="PS01278">
    <property type="entry name" value="MTTASE_RADICAL"/>
    <property type="match status" value="1"/>
</dbReference>
<dbReference type="Gene3D" id="3.40.50.12160">
    <property type="entry name" value="Methylthiotransferase, N-terminal domain"/>
    <property type="match status" value="1"/>
</dbReference>
<organism evidence="12">
    <name type="scientific">Auxenochlorella protothecoides</name>
    <name type="common">Green microalga</name>
    <name type="synonym">Chlorella protothecoides</name>
    <dbReference type="NCBI Taxonomy" id="3075"/>
    <lineage>
        <taxon>Eukaryota</taxon>
        <taxon>Viridiplantae</taxon>
        <taxon>Chlorophyta</taxon>
        <taxon>core chlorophytes</taxon>
        <taxon>Trebouxiophyceae</taxon>
        <taxon>Chlorellales</taxon>
        <taxon>Chlorellaceae</taxon>
        <taxon>Auxenochlorella</taxon>
    </lineage>
</organism>
<keyword evidence="6" id="KW-0408">Iron</keyword>
<proteinExistence type="inferred from homology"/>
<name>A0A1D1ZRZ6_AUXPR</name>
<evidence type="ECO:0000256" key="5">
    <source>
        <dbReference type="ARBA" id="ARBA00022723"/>
    </source>
</evidence>
<dbReference type="SMART" id="SM00729">
    <property type="entry name" value="Elp3"/>
    <property type="match status" value="1"/>
</dbReference>
<accession>A0A1D1ZRZ6</accession>
<dbReference type="InterPro" id="IPR002792">
    <property type="entry name" value="TRAM_dom"/>
</dbReference>
<evidence type="ECO:0000256" key="6">
    <source>
        <dbReference type="ARBA" id="ARBA00023004"/>
    </source>
</evidence>
<dbReference type="PROSITE" id="PS50926">
    <property type="entry name" value="TRAM"/>
    <property type="match status" value="1"/>
</dbReference>
<dbReference type="FunFam" id="3.40.50.12160:FF:000003">
    <property type="entry name" value="CDK5 regulatory subunit-associated protein 1"/>
    <property type="match status" value="1"/>
</dbReference>
<evidence type="ECO:0000256" key="7">
    <source>
        <dbReference type="ARBA" id="ARBA00023014"/>
    </source>
</evidence>
<dbReference type="InterPro" id="IPR058240">
    <property type="entry name" value="rSAM_sf"/>
</dbReference>
<evidence type="ECO:0000256" key="2">
    <source>
        <dbReference type="ARBA" id="ARBA00009815"/>
    </source>
</evidence>
<reference evidence="12" key="1">
    <citation type="submission" date="2015-08" db="EMBL/GenBank/DDBJ databases">
        <authorList>
            <person name="Babu N.S."/>
            <person name="Beckwith C.J."/>
            <person name="Beseler K.G."/>
            <person name="Brison A."/>
            <person name="Carone J.V."/>
            <person name="Caskin T.P."/>
            <person name="Diamond M."/>
            <person name="Durham M.E."/>
            <person name="Foxe J.M."/>
            <person name="Go M."/>
            <person name="Henderson B.A."/>
            <person name="Jones I.B."/>
            <person name="McGettigan J.A."/>
            <person name="Micheletti S.J."/>
            <person name="Nasrallah M.E."/>
            <person name="Ortiz D."/>
            <person name="Piller C.R."/>
            <person name="Privatt S.R."/>
            <person name="Schneider S.L."/>
            <person name="Sharp S."/>
            <person name="Smith T.C."/>
            <person name="Stanton J.D."/>
            <person name="Ullery H.E."/>
            <person name="Wilson R.J."/>
            <person name="Serrano M.G."/>
            <person name="Buck G."/>
            <person name="Lee V."/>
            <person name="Wang Y."/>
            <person name="Carvalho R."/>
            <person name="Voegtly L."/>
            <person name="Shi R."/>
            <person name="Duckworth R."/>
            <person name="Johnson A."/>
            <person name="Loviza R."/>
            <person name="Walstead R."/>
            <person name="Shah Z."/>
            <person name="Kiflezghi M."/>
            <person name="Wade K."/>
            <person name="Ball S.L."/>
            <person name="Bradley K.W."/>
            <person name="Asai D.J."/>
            <person name="Bowman C.A."/>
            <person name="Russell D.A."/>
            <person name="Pope W.H."/>
            <person name="Jacobs-Sera D."/>
            <person name="Hendrix R.W."/>
            <person name="Hatfull G.F."/>
        </authorList>
    </citation>
    <scope>NUCLEOTIDE SEQUENCE</scope>
</reference>
<feature type="domain" description="MTTase N-terminal" evidence="10">
    <location>
        <begin position="83"/>
        <end position="200"/>
    </location>
</feature>
<dbReference type="GO" id="GO:0046872">
    <property type="term" value="F:metal ion binding"/>
    <property type="evidence" value="ECO:0007669"/>
    <property type="project" value="UniProtKB-KW"/>
</dbReference>
<keyword evidence="5" id="KW-0479">Metal-binding</keyword>
<evidence type="ECO:0000259" key="10">
    <source>
        <dbReference type="PROSITE" id="PS51449"/>
    </source>
</evidence>
<evidence type="ECO:0000259" key="9">
    <source>
        <dbReference type="PROSITE" id="PS50926"/>
    </source>
</evidence>
<dbReference type="Pfam" id="PF01938">
    <property type="entry name" value="TRAM"/>
    <property type="match status" value="1"/>
</dbReference>
<gene>
    <name evidence="12" type="ORF">g.721</name>
</gene>
<dbReference type="InterPro" id="IPR007197">
    <property type="entry name" value="rSAM"/>
</dbReference>
<protein>
    <recommendedName>
        <fullName evidence="13">CDK5RAP1-like protein</fullName>
    </recommendedName>
</protein>
<comment type="similarity">
    <text evidence="2">Belongs to the methylthiotransferase family. MiaB subfamily.</text>
</comment>
<evidence type="ECO:0000256" key="8">
    <source>
        <dbReference type="SAM" id="MobiDB-lite"/>
    </source>
</evidence>
<dbReference type="NCBIfam" id="TIGR00089">
    <property type="entry name" value="MiaB/RimO family radical SAM methylthiotransferase"/>
    <property type="match status" value="1"/>
</dbReference>
<dbReference type="InterPro" id="IPR023404">
    <property type="entry name" value="rSAM_horseshoe"/>
</dbReference>
<dbReference type="NCBIfam" id="TIGR01574">
    <property type="entry name" value="miaB-methiolase"/>
    <property type="match status" value="1"/>
</dbReference>
<feature type="domain" description="TRAM" evidence="9">
    <location>
        <begin position="463"/>
        <end position="527"/>
    </location>
</feature>
<sequence length="534" mass="57598">MHAARVVSGASCSTATPPPPPFRGQRVPRRARQAAAPSRATASAITLLPPLLENDADFCGTEGLAMTAPAPAPPPFSPHGNGKRYHIHTFGCQMNLADSERLAGALDAAGYARSPDAGAADVLVYNTCSIRQKAEDKLYGALGVHAARKRRLGADLTIVVAGCVAAQEGAALLRRVPEIDLVMGPHHVHRLPALLEQVSSGSQVVATEELDWAEDVSVPRRDSTLSAWVNLIHGCNERCTYCIVPTTRGREQSRTPAAIRAEMAALGEAGYREVTLLGQNVDAYGRDLPGSAPDGSGRRAHTLADLLRAVHDVPGIARIRFATSHPRYFSQRLVDACADLPKLCEFFHVPFQSGDDEVLRRMARGYTAARYRAIVDGIRRRMPDASISGDAIVGFPGETEEQFQGTLRLVEEVGFDRVNTAAFSPRPGTPAAAWDGQVADLIKSDRLQRLNVVVNRVAGQRAQRFLDRELEVLVEGPNPKDPGQAMGRSRHNKLVFFDGDGAALRGSLVMVHVHKVHAYSLFGELAGRPLAARM</sequence>
<dbReference type="PANTHER" id="PTHR43020:SF2">
    <property type="entry name" value="MITOCHONDRIAL TRNA METHYLTHIOTRANSFERASE CDK5RAP1"/>
    <property type="match status" value="1"/>
</dbReference>
<evidence type="ECO:0000313" key="12">
    <source>
        <dbReference type="EMBL" id="JAT69746.1"/>
    </source>
</evidence>
<dbReference type="GO" id="GO:0035596">
    <property type="term" value="F:methylthiotransferase activity"/>
    <property type="evidence" value="ECO:0007669"/>
    <property type="project" value="InterPro"/>
</dbReference>
<dbReference type="SUPFAM" id="SSF102114">
    <property type="entry name" value="Radical SAM enzymes"/>
    <property type="match status" value="1"/>
</dbReference>
<dbReference type="CDD" id="cd01335">
    <property type="entry name" value="Radical_SAM"/>
    <property type="match status" value="1"/>
</dbReference>
<keyword evidence="4" id="KW-0949">S-adenosyl-L-methionine</keyword>
<dbReference type="InterPro" id="IPR006638">
    <property type="entry name" value="Elp3/MiaA/NifB-like_rSAM"/>
</dbReference>
<dbReference type="EMBL" id="GDKF01008876">
    <property type="protein sequence ID" value="JAT69746.1"/>
    <property type="molecule type" value="Transcribed_RNA"/>
</dbReference>
<dbReference type="InterPro" id="IPR038135">
    <property type="entry name" value="Methylthiotransferase_N_sf"/>
</dbReference>
<dbReference type="PROSITE" id="PS51918">
    <property type="entry name" value="RADICAL_SAM"/>
    <property type="match status" value="1"/>
</dbReference>
<feature type="region of interest" description="Disordered" evidence="8">
    <location>
        <begin position="1"/>
        <end position="41"/>
    </location>
</feature>
<feature type="domain" description="Radical SAM core" evidence="11">
    <location>
        <begin position="221"/>
        <end position="461"/>
    </location>
</feature>
<comment type="cofactor">
    <cofactor evidence="1">
        <name>[4Fe-4S] cluster</name>
        <dbReference type="ChEBI" id="CHEBI:49883"/>
    </cofactor>
</comment>
<dbReference type="Gene3D" id="3.80.30.20">
    <property type="entry name" value="tm_1862 like domain"/>
    <property type="match status" value="1"/>
</dbReference>
<evidence type="ECO:0008006" key="13">
    <source>
        <dbReference type="Google" id="ProtNLM"/>
    </source>
</evidence>
<evidence type="ECO:0000259" key="11">
    <source>
        <dbReference type="PROSITE" id="PS51918"/>
    </source>
</evidence>
<dbReference type="FunFam" id="3.80.30.20:FF:000001">
    <property type="entry name" value="tRNA-2-methylthio-N(6)-dimethylallyladenosine synthase 2"/>
    <property type="match status" value="1"/>
</dbReference>
<keyword evidence="3" id="KW-0004">4Fe-4S</keyword>